<dbReference type="NCBIfam" id="TIGR02605">
    <property type="entry name" value="CxxC_CxxC_SSSS"/>
    <property type="match status" value="1"/>
</dbReference>
<accession>A0ABU9D6N1</accession>
<dbReference type="EMBL" id="JBBPCO010000001">
    <property type="protein sequence ID" value="MEK8088497.1"/>
    <property type="molecule type" value="Genomic_DNA"/>
</dbReference>
<comment type="caution">
    <text evidence="2">The sequence shown here is derived from an EMBL/GenBank/DDBJ whole genome shotgun (WGS) entry which is preliminary data.</text>
</comment>
<sequence length="88" mass="8811">MPTYDYACAACGHQFSAKQKMSDARLVDCPECAKPNLERVIGAAGFALKGSGWYQTDFKGGSKPAESAAPACGMGACGAGACAGGEAA</sequence>
<keyword evidence="3" id="KW-1185">Reference proteome</keyword>
<dbReference type="InterPro" id="IPR013429">
    <property type="entry name" value="Regulatory_FmdB_Zinc_ribbon"/>
</dbReference>
<dbReference type="Proteomes" id="UP001446205">
    <property type="component" value="Unassembled WGS sequence"/>
</dbReference>
<protein>
    <submittedName>
        <fullName evidence="2">Zinc ribbon domain-containing protein</fullName>
    </submittedName>
</protein>
<proteinExistence type="predicted"/>
<evidence type="ECO:0000259" key="1">
    <source>
        <dbReference type="SMART" id="SM00834"/>
    </source>
</evidence>
<evidence type="ECO:0000313" key="3">
    <source>
        <dbReference type="Proteomes" id="UP001446205"/>
    </source>
</evidence>
<reference evidence="2 3" key="1">
    <citation type="submission" date="2024-04" db="EMBL/GenBank/DDBJ databases">
        <authorList>
            <person name="Abashina T."/>
            <person name="Shaikin A."/>
        </authorList>
    </citation>
    <scope>NUCLEOTIDE SEQUENCE [LARGE SCALE GENOMIC DNA]</scope>
    <source>
        <strain evidence="2 3">AAFK</strain>
    </source>
</reference>
<name>A0ABU9D6N1_9PROT</name>
<dbReference type="PANTHER" id="PTHR34404:SF2">
    <property type="entry name" value="CONSERVED SERINE RICH PROTEIN"/>
    <property type="match status" value="1"/>
</dbReference>
<gene>
    <name evidence="2" type="ORF">WOB96_01845</name>
</gene>
<dbReference type="Pfam" id="PF09723">
    <property type="entry name" value="Zn_ribbon_8"/>
    <property type="match status" value="1"/>
</dbReference>
<dbReference type="SMART" id="SM00834">
    <property type="entry name" value="CxxC_CXXC_SSSS"/>
    <property type="match status" value="1"/>
</dbReference>
<dbReference type="PANTHER" id="PTHR34404">
    <property type="entry name" value="REGULATORY PROTEIN, FMDB FAMILY"/>
    <property type="match status" value="1"/>
</dbReference>
<organism evidence="2 3">
    <name type="scientific">Thermithiobacillus plumbiphilus</name>
    <dbReference type="NCBI Taxonomy" id="1729899"/>
    <lineage>
        <taxon>Bacteria</taxon>
        <taxon>Pseudomonadati</taxon>
        <taxon>Pseudomonadota</taxon>
        <taxon>Acidithiobacillia</taxon>
        <taxon>Acidithiobacillales</taxon>
        <taxon>Thermithiobacillaceae</taxon>
        <taxon>Thermithiobacillus</taxon>
    </lineage>
</organism>
<evidence type="ECO:0000313" key="2">
    <source>
        <dbReference type="EMBL" id="MEK8088497.1"/>
    </source>
</evidence>
<dbReference type="RefSeq" id="WP_341369559.1">
    <property type="nucleotide sequence ID" value="NZ_JBBPCO010000001.1"/>
</dbReference>
<feature type="domain" description="Putative regulatory protein FmdB zinc ribbon" evidence="1">
    <location>
        <begin position="1"/>
        <end position="42"/>
    </location>
</feature>